<keyword evidence="6" id="KW-1185">Reference proteome</keyword>
<protein>
    <recommendedName>
        <fullName evidence="3">beta-galactosidase</fullName>
        <ecNumber evidence="3">3.2.1.23</ecNumber>
    </recommendedName>
</protein>
<comment type="catalytic activity">
    <reaction evidence="1">
        <text>Hydrolysis of terminal non-reducing beta-D-galactose residues in beta-D-galactosides.</text>
        <dbReference type="EC" id="3.2.1.23"/>
    </reaction>
</comment>
<dbReference type="SUPFAM" id="SSF51445">
    <property type="entry name" value="(Trans)glycosidases"/>
    <property type="match status" value="1"/>
</dbReference>
<evidence type="ECO:0000259" key="4">
    <source>
        <dbReference type="Pfam" id="PF01301"/>
    </source>
</evidence>
<reference evidence="5 6" key="1">
    <citation type="submission" date="2024-04" db="EMBL/GenBank/DDBJ databases">
        <authorList>
            <person name="Fracassetti M."/>
        </authorList>
    </citation>
    <scope>NUCLEOTIDE SEQUENCE [LARGE SCALE GENOMIC DNA]</scope>
</reference>
<dbReference type="Gene3D" id="3.20.20.80">
    <property type="entry name" value="Glycosidases"/>
    <property type="match status" value="1"/>
</dbReference>
<dbReference type="InterPro" id="IPR001944">
    <property type="entry name" value="Glycoside_Hdrlase_35"/>
</dbReference>
<evidence type="ECO:0000313" key="5">
    <source>
        <dbReference type="EMBL" id="CAL1375741.1"/>
    </source>
</evidence>
<dbReference type="PANTHER" id="PTHR23421">
    <property type="entry name" value="BETA-GALACTOSIDASE RELATED"/>
    <property type="match status" value="1"/>
</dbReference>
<dbReference type="GO" id="GO:0005975">
    <property type="term" value="P:carbohydrate metabolic process"/>
    <property type="evidence" value="ECO:0007669"/>
    <property type="project" value="InterPro"/>
</dbReference>
<dbReference type="InterPro" id="IPR031330">
    <property type="entry name" value="Gly_Hdrlase_35_cat"/>
</dbReference>
<dbReference type="EMBL" id="OZ034816">
    <property type="protein sequence ID" value="CAL1375741.1"/>
    <property type="molecule type" value="Genomic_DNA"/>
</dbReference>
<name>A0AAV2DQB6_9ROSI</name>
<dbReference type="AlphaFoldDB" id="A0AAV2DQB6"/>
<evidence type="ECO:0000256" key="2">
    <source>
        <dbReference type="ARBA" id="ARBA00009809"/>
    </source>
</evidence>
<gene>
    <name evidence="5" type="ORF">LTRI10_LOCUS17520</name>
</gene>
<sequence length="70" mass="8006">MLTVNDRYNLVKFVKLVQQAGLYLNLRIGPYVCVEWNFGGLPVWLKDVPGISFRTNNEPFKVVGCPFFLA</sequence>
<accession>A0AAV2DQB6</accession>
<dbReference type="Pfam" id="PF01301">
    <property type="entry name" value="Glyco_hydro_35"/>
    <property type="match status" value="1"/>
</dbReference>
<dbReference type="GO" id="GO:0004565">
    <property type="term" value="F:beta-galactosidase activity"/>
    <property type="evidence" value="ECO:0007669"/>
    <property type="project" value="UniProtKB-EC"/>
</dbReference>
<comment type="similarity">
    <text evidence="2">Belongs to the glycosyl hydrolase 35 family.</text>
</comment>
<evidence type="ECO:0000256" key="1">
    <source>
        <dbReference type="ARBA" id="ARBA00001412"/>
    </source>
</evidence>
<evidence type="ECO:0000256" key="3">
    <source>
        <dbReference type="ARBA" id="ARBA00012756"/>
    </source>
</evidence>
<dbReference type="EC" id="3.2.1.23" evidence="3"/>
<evidence type="ECO:0000313" key="6">
    <source>
        <dbReference type="Proteomes" id="UP001497516"/>
    </source>
</evidence>
<organism evidence="5 6">
    <name type="scientific">Linum trigynum</name>
    <dbReference type="NCBI Taxonomy" id="586398"/>
    <lineage>
        <taxon>Eukaryota</taxon>
        <taxon>Viridiplantae</taxon>
        <taxon>Streptophyta</taxon>
        <taxon>Embryophyta</taxon>
        <taxon>Tracheophyta</taxon>
        <taxon>Spermatophyta</taxon>
        <taxon>Magnoliopsida</taxon>
        <taxon>eudicotyledons</taxon>
        <taxon>Gunneridae</taxon>
        <taxon>Pentapetalae</taxon>
        <taxon>rosids</taxon>
        <taxon>fabids</taxon>
        <taxon>Malpighiales</taxon>
        <taxon>Linaceae</taxon>
        <taxon>Linum</taxon>
    </lineage>
</organism>
<proteinExistence type="inferred from homology"/>
<dbReference type="Proteomes" id="UP001497516">
    <property type="component" value="Chromosome 3"/>
</dbReference>
<feature type="domain" description="Glycoside hydrolase 35 catalytic" evidence="4">
    <location>
        <begin position="6"/>
        <end position="61"/>
    </location>
</feature>
<dbReference type="InterPro" id="IPR017853">
    <property type="entry name" value="GH"/>
</dbReference>